<evidence type="ECO:0000256" key="3">
    <source>
        <dbReference type="SAM" id="Coils"/>
    </source>
</evidence>
<proteinExistence type="inferred from homology"/>
<dbReference type="OrthoDB" id="7736992at2759"/>
<dbReference type="EnsemblMetazoa" id="ASTEI09134-RA">
    <property type="protein sequence ID" value="ASTEI09134-PA"/>
    <property type="gene ID" value="ASTEI09134"/>
</dbReference>
<feature type="compositionally biased region" description="Acidic residues" evidence="4">
    <location>
        <begin position="121"/>
        <end position="135"/>
    </location>
</feature>
<evidence type="ECO:0000256" key="1">
    <source>
        <dbReference type="ARBA" id="ARBA00010845"/>
    </source>
</evidence>
<evidence type="ECO:0000256" key="2">
    <source>
        <dbReference type="ARBA" id="ARBA00022829"/>
    </source>
</evidence>
<feature type="compositionally biased region" description="Polar residues" evidence="4">
    <location>
        <begin position="363"/>
        <end position="392"/>
    </location>
</feature>
<feature type="region of interest" description="Disordered" evidence="4">
    <location>
        <begin position="114"/>
        <end position="215"/>
    </location>
</feature>
<dbReference type="VEuPathDB" id="VectorBase:ASTE011090"/>
<evidence type="ECO:0000259" key="5">
    <source>
        <dbReference type="Pfam" id="PF07557"/>
    </source>
</evidence>
<dbReference type="AlphaFoldDB" id="A0A182YKZ8"/>
<dbReference type="InterPro" id="IPR011515">
    <property type="entry name" value="Shugoshin_C"/>
</dbReference>
<feature type="domain" description="Shugoshin C-terminal" evidence="5">
    <location>
        <begin position="496"/>
        <end position="518"/>
    </location>
</feature>
<dbReference type="VEuPathDB" id="VectorBase:ASTEI09134"/>
<feature type="region of interest" description="Disordered" evidence="4">
    <location>
        <begin position="477"/>
        <end position="519"/>
    </location>
</feature>
<comment type="similarity">
    <text evidence="1">Belongs to the shugoshin family.</text>
</comment>
<protein>
    <recommendedName>
        <fullName evidence="5">Shugoshin C-terminal domain-containing protein</fullName>
    </recommendedName>
</protein>
<accession>A0A182YKZ8</accession>
<keyword evidence="3" id="KW-0175">Coiled coil</keyword>
<feature type="compositionally biased region" description="Acidic residues" evidence="4">
    <location>
        <begin position="332"/>
        <end position="341"/>
    </location>
</feature>
<keyword evidence="2" id="KW-0159">Chromosome partition</keyword>
<dbReference type="GeneID" id="118509938"/>
<dbReference type="GO" id="GO:0005634">
    <property type="term" value="C:nucleus"/>
    <property type="evidence" value="ECO:0007669"/>
    <property type="project" value="InterPro"/>
</dbReference>
<dbReference type="VEuPathDB" id="VectorBase:ASTEI20_033225"/>
<evidence type="ECO:0000313" key="6">
    <source>
        <dbReference type="EnsemblMetazoa" id="ASTEI09134-PA"/>
    </source>
</evidence>
<dbReference type="RefSeq" id="XP_035907162.1">
    <property type="nucleotide sequence ID" value="XM_036051269.1"/>
</dbReference>
<feature type="compositionally biased region" description="Polar residues" evidence="4">
    <location>
        <begin position="481"/>
        <end position="494"/>
    </location>
</feature>
<dbReference type="GO" id="GO:0045132">
    <property type="term" value="P:meiotic chromosome segregation"/>
    <property type="evidence" value="ECO:0007669"/>
    <property type="project" value="InterPro"/>
</dbReference>
<evidence type="ECO:0000256" key="4">
    <source>
        <dbReference type="SAM" id="MobiDB-lite"/>
    </source>
</evidence>
<feature type="compositionally biased region" description="Basic residues" evidence="4">
    <location>
        <begin position="396"/>
        <end position="409"/>
    </location>
</feature>
<dbReference type="OMA" id="RMASDSM"/>
<dbReference type="Proteomes" id="UP000076408">
    <property type="component" value="Unassembled WGS sequence"/>
</dbReference>
<dbReference type="GO" id="GO:0000775">
    <property type="term" value="C:chromosome, centromeric region"/>
    <property type="evidence" value="ECO:0007669"/>
    <property type="project" value="InterPro"/>
</dbReference>
<sequence>MELIADPAKVLTAYKIINQQLANEMQKKRAEIKLFEERYNATCEMLLCERQENKALRDMVRKLKDQMQIITNVIVSVQDQTVRVYDRINRPYEQAEALMQNYTPRAQQVFERRRTENPPYVDEDAIPEEEQEDVTSVEPELAANDGDDGGDEHTRPNESSGSNDEDVADDADKTFATNRSRADVRTSGGGGPLPMNSPLVQRLKRPSKNSSFDESFETIDRERAFKLSRHSQDRRQIYVNIEENISDLQSIGNSSKMDVDEQLSETLRHLSPVMMDDEDGNLSRASAGRDRDGVTNSSKHNNDCPRMSDRHRSQLKKTVSESVLSRIHRSNDDDDTDDTAEDGGATREVGEMTVFNPAELIASCSTPVAKGSSNERPSTSEDALVNNTTRDVPTTARRRIGRPRGRPRKASSETELHTLLNPVVVLQPLTEKNVKVHERKMQPSRKAKPIGSLKECDDSYNHHTSYDDSTFPCTVGGLEPCSSTENLSTMSGESSGRPRRRAAPKTLREPSLGTKLRRK</sequence>
<keyword evidence="7" id="KW-1185">Reference proteome</keyword>
<feature type="coiled-coil region" evidence="3">
    <location>
        <begin position="11"/>
        <end position="73"/>
    </location>
</feature>
<organism evidence="6 7">
    <name type="scientific">Anopheles stephensi</name>
    <name type="common">Indo-Pakistan malaria mosquito</name>
    <dbReference type="NCBI Taxonomy" id="30069"/>
    <lineage>
        <taxon>Eukaryota</taxon>
        <taxon>Metazoa</taxon>
        <taxon>Ecdysozoa</taxon>
        <taxon>Arthropoda</taxon>
        <taxon>Hexapoda</taxon>
        <taxon>Insecta</taxon>
        <taxon>Pterygota</taxon>
        <taxon>Neoptera</taxon>
        <taxon>Endopterygota</taxon>
        <taxon>Diptera</taxon>
        <taxon>Nematocera</taxon>
        <taxon>Culicoidea</taxon>
        <taxon>Culicidae</taxon>
        <taxon>Anophelinae</taxon>
        <taxon>Anopheles</taxon>
    </lineage>
</organism>
<reference evidence="7" key="1">
    <citation type="journal article" date="2014" name="Genome Biol.">
        <title>Genome analysis of a major urban malaria vector mosquito, Anopheles stephensi.</title>
        <authorList>
            <person name="Jiang X."/>
            <person name="Peery A."/>
            <person name="Hall A.B."/>
            <person name="Sharma A."/>
            <person name="Chen X.G."/>
            <person name="Waterhouse R.M."/>
            <person name="Komissarov A."/>
            <person name="Riehle M.M."/>
            <person name="Shouche Y."/>
            <person name="Sharakhova M.V."/>
            <person name="Lawson D."/>
            <person name="Pakpour N."/>
            <person name="Arensburger P."/>
            <person name="Davidson V.L."/>
            <person name="Eiglmeier K."/>
            <person name="Emrich S."/>
            <person name="George P."/>
            <person name="Kennedy R.C."/>
            <person name="Mane S.P."/>
            <person name="Maslen G."/>
            <person name="Oringanje C."/>
            <person name="Qi Y."/>
            <person name="Settlage R."/>
            <person name="Tojo M."/>
            <person name="Tubio J.M."/>
            <person name="Unger M.F."/>
            <person name="Wang B."/>
            <person name="Vernick K.D."/>
            <person name="Ribeiro J.M."/>
            <person name="James A.A."/>
            <person name="Michel K."/>
            <person name="Riehle M.A."/>
            <person name="Luckhart S."/>
            <person name="Sharakhov I.V."/>
            <person name="Tu Z."/>
        </authorList>
    </citation>
    <scope>NUCLEOTIDE SEQUENCE [LARGE SCALE GENOMIC DNA]</scope>
    <source>
        <strain evidence="7">Indian</strain>
    </source>
</reference>
<reference evidence="6" key="2">
    <citation type="submission" date="2020-05" db="UniProtKB">
        <authorList>
            <consortium name="EnsemblMetazoa"/>
        </authorList>
    </citation>
    <scope>IDENTIFICATION</scope>
    <source>
        <strain evidence="6">Indian</strain>
    </source>
</reference>
<feature type="compositionally biased region" description="Basic and acidic residues" evidence="4">
    <location>
        <begin position="300"/>
        <end position="312"/>
    </location>
</feature>
<feature type="region of interest" description="Disordered" evidence="4">
    <location>
        <begin position="271"/>
        <end position="415"/>
    </location>
</feature>
<dbReference type="KEGG" id="aste:118509938"/>
<dbReference type="Pfam" id="PF07557">
    <property type="entry name" value="Shugoshin_C"/>
    <property type="match status" value="1"/>
</dbReference>
<name>A0A182YKZ8_ANOST</name>
<evidence type="ECO:0000313" key="7">
    <source>
        <dbReference type="Proteomes" id="UP000076408"/>
    </source>
</evidence>